<dbReference type="InterPro" id="IPR040410">
    <property type="entry name" value="UPF0658_Golgi"/>
</dbReference>
<feature type="transmembrane region" description="Helical" evidence="2">
    <location>
        <begin position="170"/>
        <end position="190"/>
    </location>
</feature>
<evidence type="ECO:0000313" key="5">
    <source>
        <dbReference type="EMBL" id="WWC72007.1"/>
    </source>
</evidence>
<keyword evidence="2" id="KW-1133">Transmembrane helix</keyword>
<dbReference type="EMBL" id="KI894012">
    <property type="protein sequence ID" value="OCF49102.1"/>
    <property type="molecule type" value="Genomic_DNA"/>
</dbReference>
<evidence type="ECO:0000256" key="1">
    <source>
        <dbReference type="SAM" id="MobiDB-lite"/>
    </source>
</evidence>
<evidence type="ECO:0000313" key="4">
    <source>
        <dbReference type="EMBL" id="OCF49102.1"/>
    </source>
</evidence>
<dbReference type="GeneID" id="30173158"/>
<dbReference type="Proteomes" id="UP000094020">
    <property type="component" value="Chromosome 8"/>
</dbReference>
<proteinExistence type="predicted"/>
<feature type="transmembrane region" description="Helical" evidence="2">
    <location>
        <begin position="315"/>
        <end position="338"/>
    </location>
</feature>
<keyword evidence="6" id="KW-1185">Reference proteome</keyword>
<dbReference type="PANTHER" id="PTHR34391:SF1">
    <property type="entry name" value="UPF0658 GOLGI APPARATUS MEMBRANE PROTEIN C1952.10C-RELATED"/>
    <property type="match status" value="1"/>
</dbReference>
<dbReference type="RefSeq" id="XP_019010321.1">
    <property type="nucleotide sequence ID" value="XM_019156519.1"/>
</dbReference>
<evidence type="ECO:0000313" key="6">
    <source>
        <dbReference type="Proteomes" id="UP000094020"/>
    </source>
</evidence>
<accession>A0A1B9I0N8</accession>
<reference evidence="5" key="2">
    <citation type="submission" date="2013-07" db="EMBL/GenBank/DDBJ databases">
        <authorList>
            <consortium name="The Broad Institute Genome Sequencing Platform"/>
            <person name="Cuomo C."/>
            <person name="Litvintseva A."/>
            <person name="Chen Y."/>
            <person name="Heitman J."/>
            <person name="Sun S."/>
            <person name="Springer D."/>
            <person name="Dromer F."/>
            <person name="Young S.K."/>
            <person name="Zeng Q."/>
            <person name="Gargeya S."/>
            <person name="Fitzgerald M."/>
            <person name="Abouelleil A."/>
            <person name="Alvarado L."/>
            <person name="Berlin A.M."/>
            <person name="Chapman S.B."/>
            <person name="Dewar J."/>
            <person name="Goldberg J."/>
            <person name="Griggs A."/>
            <person name="Gujja S."/>
            <person name="Hansen M."/>
            <person name="Howarth C."/>
            <person name="Imamovic A."/>
            <person name="Larimer J."/>
            <person name="McCowan C."/>
            <person name="Murphy C."/>
            <person name="Pearson M."/>
            <person name="Priest M."/>
            <person name="Roberts A."/>
            <person name="Saif S."/>
            <person name="Shea T."/>
            <person name="Sykes S."/>
            <person name="Wortman J."/>
            <person name="Nusbaum C."/>
            <person name="Birren B."/>
        </authorList>
    </citation>
    <scope>NUCLEOTIDE SEQUENCE</scope>
    <source>
        <strain evidence="5">CBS 10737</strain>
    </source>
</reference>
<feature type="transmembrane region" description="Helical" evidence="2">
    <location>
        <begin position="224"/>
        <end position="244"/>
    </location>
</feature>
<feature type="transmembrane region" description="Helical" evidence="2">
    <location>
        <begin position="84"/>
        <end position="103"/>
    </location>
</feature>
<keyword evidence="2" id="KW-0812">Transmembrane</keyword>
<evidence type="ECO:0000256" key="2">
    <source>
        <dbReference type="SAM" id="Phobius"/>
    </source>
</evidence>
<protein>
    <recommendedName>
        <fullName evidence="3">DUF7789 domain-containing protein</fullName>
    </recommendedName>
</protein>
<dbReference type="Pfam" id="PF25044">
    <property type="entry name" value="DUF7789"/>
    <property type="match status" value="1"/>
</dbReference>
<feature type="transmembrane region" description="Helical" evidence="2">
    <location>
        <begin position="278"/>
        <end position="295"/>
    </location>
</feature>
<keyword evidence="2" id="KW-0472">Membrane</keyword>
<evidence type="ECO:0000259" key="3">
    <source>
        <dbReference type="Pfam" id="PF25044"/>
    </source>
</evidence>
<dbReference type="InterPro" id="IPR056691">
    <property type="entry name" value="DUF7789"/>
</dbReference>
<dbReference type="OrthoDB" id="2448307at2759"/>
<dbReference type="AlphaFoldDB" id="A0A1B9I0N8"/>
<feature type="transmembrane region" description="Helical" evidence="2">
    <location>
        <begin position="47"/>
        <end position="72"/>
    </location>
</feature>
<feature type="transmembrane region" description="Helical" evidence="2">
    <location>
        <begin position="250"/>
        <end position="271"/>
    </location>
</feature>
<sequence length="401" mass="45102">MPHQRNLFEKQESHEHSPLTYTGEPFDMDANQLKQNRHALPNRLEKVYMATAAFEAVVITGIAFAVFGLVQANIQAQNAKVRTVPVYLAVFIMAQIFSVLYIFDGLRARNIVQLIMHLFFNLCMLVYSILQIPQTKDALSDENGVPGACGNFENCTGPDSLFNLLQRLMIVPPIIFGLCTIMFCVLIRYVHAQFGWAVFHLVGASPELRKAHTRYQTMISLLKMLLFFALAFCTAMLILASAWSAKKAEFIITIIAFPLVIFFMLGCGWALRKENKPIMYVCLVLEVAGIAYFVYKLATLWLPRTEGLYSNTKITMAIFSIFSIIILLSTFLLSLLCIGDFGKGLIDAHRNPENRTSLWSLPANARFEKKLEVAEKSGNVEAGHSPMLGETEGRQERLVID</sequence>
<feature type="domain" description="DUF7789" evidence="3">
    <location>
        <begin position="213"/>
        <end position="330"/>
    </location>
</feature>
<dbReference type="GO" id="GO:0005794">
    <property type="term" value="C:Golgi apparatus"/>
    <property type="evidence" value="ECO:0007669"/>
    <property type="project" value="TreeGrafter"/>
</dbReference>
<organism evidence="4">
    <name type="scientific">Kwoniella pini CBS 10737</name>
    <dbReference type="NCBI Taxonomy" id="1296096"/>
    <lineage>
        <taxon>Eukaryota</taxon>
        <taxon>Fungi</taxon>
        <taxon>Dikarya</taxon>
        <taxon>Basidiomycota</taxon>
        <taxon>Agaricomycotina</taxon>
        <taxon>Tremellomycetes</taxon>
        <taxon>Tremellales</taxon>
        <taxon>Cryptococcaceae</taxon>
        <taxon>Kwoniella</taxon>
    </lineage>
</organism>
<feature type="compositionally biased region" description="Basic and acidic residues" evidence="1">
    <location>
        <begin position="1"/>
        <end position="17"/>
    </location>
</feature>
<reference evidence="4" key="3">
    <citation type="submission" date="2016-07" db="EMBL/GenBank/DDBJ databases">
        <title>Evolution of pathogenesis and genome organization in the Tremellales.</title>
        <authorList>
            <person name="Cuomo C."/>
            <person name="Litvintseva A."/>
            <person name="Heitman J."/>
            <person name="Chen Y."/>
            <person name="Sun S."/>
            <person name="Springer D."/>
            <person name="Dromer F."/>
            <person name="Young S."/>
            <person name="Zeng Q."/>
            <person name="Chapman S."/>
            <person name="Gujja S."/>
            <person name="Saif S."/>
            <person name="Birren B."/>
        </authorList>
    </citation>
    <scope>NUCLEOTIDE SEQUENCE</scope>
    <source>
        <strain evidence="4">CBS 10737</strain>
    </source>
</reference>
<feature type="transmembrane region" description="Helical" evidence="2">
    <location>
        <begin position="110"/>
        <end position="130"/>
    </location>
</feature>
<dbReference type="KEGG" id="kpin:30173158"/>
<gene>
    <name evidence="4" type="ORF">I206_04789</name>
    <name evidence="5" type="ORF">I206_105966</name>
</gene>
<reference evidence="5" key="4">
    <citation type="submission" date="2024-02" db="EMBL/GenBank/DDBJ databases">
        <title>Comparative genomics of Cryptococcus and Kwoniella reveals pathogenesis evolution and contrasting modes of karyotype evolution via chromosome fusion or intercentromeric recombination.</title>
        <authorList>
            <person name="Coelho M.A."/>
            <person name="David-Palma M."/>
            <person name="Shea T."/>
            <person name="Bowers K."/>
            <person name="McGinley-Smith S."/>
            <person name="Mohammad A.W."/>
            <person name="Gnirke A."/>
            <person name="Yurkov A.M."/>
            <person name="Nowrousian M."/>
            <person name="Sun S."/>
            <person name="Cuomo C.A."/>
            <person name="Heitman J."/>
        </authorList>
    </citation>
    <scope>NUCLEOTIDE SEQUENCE</scope>
    <source>
        <strain evidence="5">CBS 10737</strain>
    </source>
</reference>
<dbReference type="PANTHER" id="PTHR34391">
    <property type="entry name" value="UPF0658 GOLGI APPARATUS MEMBRANE PROTEIN C1952.10C-RELATED"/>
    <property type="match status" value="1"/>
</dbReference>
<name>A0A1B9I0N8_9TREE</name>
<reference evidence="4" key="1">
    <citation type="submission" date="2013-07" db="EMBL/GenBank/DDBJ databases">
        <title>The Genome Sequence of Cryptococcus pinus CBS10737.</title>
        <authorList>
            <consortium name="The Broad Institute Genome Sequencing Platform"/>
            <person name="Cuomo C."/>
            <person name="Litvintseva A."/>
            <person name="Chen Y."/>
            <person name="Heitman J."/>
            <person name="Sun S."/>
            <person name="Springer D."/>
            <person name="Dromer F."/>
            <person name="Young S.K."/>
            <person name="Zeng Q."/>
            <person name="Gargeya S."/>
            <person name="Fitzgerald M."/>
            <person name="Abouelleil A."/>
            <person name="Alvarado L."/>
            <person name="Berlin A.M."/>
            <person name="Chapman S.B."/>
            <person name="Dewar J."/>
            <person name="Goldberg J."/>
            <person name="Griggs A."/>
            <person name="Gujja S."/>
            <person name="Hansen M."/>
            <person name="Howarth C."/>
            <person name="Imamovic A."/>
            <person name="Larimer J."/>
            <person name="McCowan C."/>
            <person name="Murphy C."/>
            <person name="Pearson M."/>
            <person name="Priest M."/>
            <person name="Roberts A."/>
            <person name="Saif S."/>
            <person name="Shea T."/>
            <person name="Sykes S."/>
            <person name="Wortman J."/>
            <person name="Nusbaum C."/>
            <person name="Birren B."/>
        </authorList>
    </citation>
    <scope>NUCLEOTIDE SEQUENCE [LARGE SCALE GENOMIC DNA]</scope>
    <source>
        <strain evidence="4">CBS 10737</strain>
    </source>
</reference>
<dbReference type="EMBL" id="CP144526">
    <property type="protein sequence ID" value="WWC72007.1"/>
    <property type="molecule type" value="Genomic_DNA"/>
</dbReference>
<feature type="region of interest" description="Disordered" evidence="1">
    <location>
        <begin position="1"/>
        <end position="20"/>
    </location>
</feature>